<comment type="caution">
    <text evidence="3">The sequence shown here is derived from an EMBL/GenBank/DDBJ whole genome shotgun (WGS) entry which is preliminary data.</text>
</comment>
<evidence type="ECO:0000313" key="4">
    <source>
        <dbReference type="Proteomes" id="UP000816034"/>
    </source>
</evidence>
<dbReference type="Proteomes" id="UP000816034">
    <property type="component" value="Unassembled WGS sequence"/>
</dbReference>
<gene>
    <name evidence="3" type="ORF">C9374_011918</name>
</gene>
<protein>
    <submittedName>
        <fullName evidence="3">Uncharacterized protein</fullName>
    </submittedName>
</protein>
<dbReference type="EMBL" id="PYSW02000052">
    <property type="protein sequence ID" value="KAG2373629.1"/>
    <property type="molecule type" value="Genomic_DNA"/>
</dbReference>
<feature type="compositionally biased region" description="Basic and acidic residues" evidence="2">
    <location>
        <begin position="294"/>
        <end position="321"/>
    </location>
</feature>
<keyword evidence="4" id="KW-1185">Reference proteome</keyword>
<feature type="coiled-coil region" evidence="1">
    <location>
        <begin position="375"/>
        <end position="419"/>
    </location>
</feature>
<reference evidence="3 4" key="1">
    <citation type="journal article" date="2018" name="BMC Genomics">
        <title>The genome of Naegleria lovaniensis, the basis for a comparative approach to unravel pathogenicity factors of the human pathogenic amoeba N. fowleri.</title>
        <authorList>
            <person name="Liechti N."/>
            <person name="Schurch N."/>
            <person name="Bruggmann R."/>
            <person name="Wittwer M."/>
        </authorList>
    </citation>
    <scope>NUCLEOTIDE SEQUENCE [LARGE SCALE GENOMIC DNA]</scope>
    <source>
        <strain evidence="3 4">ATCC 30569</strain>
    </source>
</reference>
<keyword evidence="1" id="KW-0175">Coiled coil</keyword>
<organism evidence="3 4">
    <name type="scientific">Naegleria lovaniensis</name>
    <name type="common">Amoeba</name>
    <dbReference type="NCBI Taxonomy" id="51637"/>
    <lineage>
        <taxon>Eukaryota</taxon>
        <taxon>Discoba</taxon>
        <taxon>Heterolobosea</taxon>
        <taxon>Tetramitia</taxon>
        <taxon>Eutetramitia</taxon>
        <taxon>Vahlkampfiidae</taxon>
        <taxon>Naegleria</taxon>
    </lineage>
</organism>
<feature type="compositionally biased region" description="Acidic residues" evidence="2">
    <location>
        <begin position="322"/>
        <end position="336"/>
    </location>
</feature>
<dbReference type="RefSeq" id="XP_044542803.1">
    <property type="nucleotide sequence ID" value="XM_044687626.1"/>
</dbReference>
<evidence type="ECO:0000256" key="1">
    <source>
        <dbReference type="SAM" id="Coils"/>
    </source>
</evidence>
<feature type="region of interest" description="Disordered" evidence="2">
    <location>
        <begin position="279"/>
        <end position="341"/>
    </location>
</feature>
<accession>A0AA88GDS9</accession>
<evidence type="ECO:0000256" key="2">
    <source>
        <dbReference type="SAM" id="MobiDB-lite"/>
    </source>
</evidence>
<name>A0AA88GDS9_NAELO</name>
<dbReference type="GeneID" id="68104372"/>
<sequence>MGRKKVASSSSSSDNTEKSECNNQGKTPVPFVFHKITEYFLKELGSLQFSFKPAQCQEILSKIIPAPFTAISKLISSTEQDNSPRSASISTDSITDLSATTSATNFNELAQSIANLPPVKDETPNKSNSSDTLVLPAKSLTSEITEIRINSKQNFVCTHKGPICLGRRKLKLCIPEKQKIGAEFLLLGINESCEIQQSVSIHFIGKMRETKGSEAKTKSSTKNSSPVVQEFECDTTTYKVMKTCKKCRLVLIRLPSEASSNINEELNVYISSDTYPVLPDGGKSSEENVNSDLNRQENEKERKRKLVEGKRAMDIKKIKIQDEDDGTSTEEEDAEDAIPPMPPMPPLNSVESVPGPYVALILYLQKSLDLKDQAMERMERRYDRSLKNLQKLQKRVEALEKANNQLTKTNSKLARAYETFATKLAVNDSLKEKEIGIIATESTSTDTDPIPTAVYVDKALHVDDEFLSLSDLDLLDVELPKSDVDFKFDLE</sequence>
<proteinExistence type="predicted"/>
<feature type="region of interest" description="Disordered" evidence="2">
    <location>
        <begin position="1"/>
        <end position="24"/>
    </location>
</feature>
<dbReference type="AlphaFoldDB" id="A0AA88GDS9"/>
<evidence type="ECO:0000313" key="3">
    <source>
        <dbReference type="EMBL" id="KAG2373629.1"/>
    </source>
</evidence>